<comment type="subcellular location">
    <subcellularLocation>
        <location evidence="1">Nucleus</location>
        <location evidence="1">Nucleolus</location>
    </subcellularLocation>
</comment>
<evidence type="ECO:0000256" key="4">
    <source>
        <dbReference type="ARBA" id="ARBA00023242"/>
    </source>
</evidence>
<dbReference type="GO" id="GO:0006364">
    <property type="term" value="P:rRNA processing"/>
    <property type="evidence" value="ECO:0007669"/>
    <property type="project" value="UniProtKB-KW"/>
</dbReference>
<evidence type="ECO:0000256" key="6">
    <source>
        <dbReference type="ARBA" id="ARBA00038503"/>
    </source>
</evidence>
<dbReference type="Pfam" id="PF24779">
    <property type="entry name" value="UTP23_sensor"/>
    <property type="match status" value="1"/>
</dbReference>
<dbReference type="PANTHER" id="PTHR12416">
    <property type="entry name" value="RRNA-PROCESSING PROTEIN UTP23 HOMOLOG"/>
    <property type="match status" value="1"/>
</dbReference>
<accession>A0AB34IYT8</accession>
<dbReference type="InterPro" id="IPR029060">
    <property type="entry name" value="PIN-like_dom_sf"/>
</dbReference>
<evidence type="ECO:0000259" key="8">
    <source>
        <dbReference type="Pfam" id="PF24779"/>
    </source>
</evidence>
<gene>
    <name evidence="9" type="ORF">AB1Y20_006438</name>
</gene>
<feature type="domain" description="UTP23 sensor motif region" evidence="8">
    <location>
        <begin position="185"/>
        <end position="202"/>
    </location>
</feature>
<evidence type="ECO:0000256" key="3">
    <source>
        <dbReference type="ARBA" id="ARBA00022552"/>
    </source>
</evidence>
<organism evidence="9 10">
    <name type="scientific">Prymnesium parvum</name>
    <name type="common">Toxic golden alga</name>
    <dbReference type="NCBI Taxonomy" id="97485"/>
    <lineage>
        <taxon>Eukaryota</taxon>
        <taxon>Haptista</taxon>
        <taxon>Haptophyta</taxon>
        <taxon>Prymnesiophyceae</taxon>
        <taxon>Prymnesiales</taxon>
        <taxon>Prymnesiaceae</taxon>
        <taxon>Prymnesium</taxon>
    </lineage>
</organism>
<protein>
    <recommendedName>
        <fullName evidence="8">UTP23 sensor motif region domain-containing protein</fullName>
    </recommendedName>
</protein>
<sequence>MRLKTKRAARRRLAFYRAAYHFKPPFRVIVDGTALQTSLNLNVALGDELPSLLGGRAHMLVPKAVVRELEALGKQYEGAAKIARRLKQLPSVGGSAAEAVLSLVGEGNESKYCVLTEDRALQREVARMPGVPLIRFAREKLIVASPAERTVASPVTVTVASPVTVEVAATEATHPPASRPDPLTRRRRGPKQPNPLSVKRKKPKPAMASGRASAEPGVPKEADGGKRRRRHGPRRQ</sequence>
<name>A0AB34IYT8_PRYPA</name>
<keyword evidence="4" id="KW-0539">Nucleus</keyword>
<feature type="region of interest" description="Disordered" evidence="7">
    <location>
        <begin position="168"/>
        <end position="236"/>
    </location>
</feature>
<dbReference type="Pfam" id="PF04900">
    <property type="entry name" value="Fcf1"/>
    <property type="match status" value="1"/>
</dbReference>
<evidence type="ECO:0000313" key="10">
    <source>
        <dbReference type="Proteomes" id="UP001515480"/>
    </source>
</evidence>
<dbReference type="EMBL" id="JBGBPQ010000015">
    <property type="protein sequence ID" value="KAL1510106.1"/>
    <property type="molecule type" value="Genomic_DNA"/>
</dbReference>
<dbReference type="GO" id="GO:0032040">
    <property type="term" value="C:small-subunit processome"/>
    <property type="evidence" value="ECO:0007669"/>
    <property type="project" value="InterPro"/>
</dbReference>
<evidence type="ECO:0000256" key="2">
    <source>
        <dbReference type="ARBA" id="ARBA00022517"/>
    </source>
</evidence>
<evidence type="ECO:0000256" key="7">
    <source>
        <dbReference type="SAM" id="MobiDB-lite"/>
    </source>
</evidence>
<dbReference type="Proteomes" id="UP001515480">
    <property type="component" value="Unassembled WGS sequence"/>
</dbReference>
<dbReference type="Gene3D" id="3.40.50.1010">
    <property type="entry name" value="5'-nuclease"/>
    <property type="match status" value="1"/>
</dbReference>
<proteinExistence type="inferred from homology"/>
<evidence type="ECO:0000256" key="1">
    <source>
        <dbReference type="ARBA" id="ARBA00004604"/>
    </source>
</evidence>
<keyword evidence="3" id="KW-0698">rRNA processing</keyword>
<dbReference type="InterPro" id="IPR006984">
    <property type="entry name" value="Fcf1/UTP23"/>
</dbReference>
<keyword evidence="10" id="KW-1185">Reference proteome</keyword>
<dbReference type="AlphaFoldDB" id="A0AB34IYT8"/>
<evidence type="ECO:0000256" key="5">
    <source>
        <dbReference type="ARBA" id="ARBA00037300"/>
    </source>
</evidence>
<evidence type="ECO:0000313" key="9">
    <source>
        <dbReference type="EMBL" id="KAL1510106.1"/>
    </source>
</evidence>
<keyword evidence="2" id="KW-0690">Ribosome biogenesis</keyword>
<comment type="similarity">
    <text evidence="6">Belongs to the UTP23/FCF1 family. UTP23 subfamily.</text>
</comment>
<feature type="compositionally biased region" description="Basic residues" evidence="7">
    <location>
        <begin position="226"/>
        <end position="236"/>
    </location>
</feature>
<dbReference type="SUPFAM" id="SSF88723">
    <property type="entry name" value="PIN domain-like"/>
    <property type="match status" value="1"/>
</dbReference>
<comment type="caution">
    <text evidence="9">The sequence shown here is derived from an EMBL/GenBank/DDBJ whole genome shotgun (WGS) entry which is preliminary data.</text>
</comment>
<comment type="function">
    <text evidence="5">Involved in rRNA-processing and ribosome biogenesis.</text>
</comment>
<reference evidence="9 10" key="1">
    <citation type="journal article" date="2024" name="Science">
        <title>Giant polyketide synthase enzymes in the biosynthesis of giant marine polyether toxins.</title>
        <authorList>
            <person name="Fallon T.R."/>
            <person name="Shende V.V."/>
            <person name="Wierzbicki I.H."/>
            <person name="Pendleton A.L."/>
            <person name="Watervoot N.F."/>
            <person name="Auber R.P."/>
            <person name="Gonzalez D.J."/>
            <person name="Wisecaver J.H."/>
            <person name="Moore B.S."/>
        </authorList>
    </citation>
    <scope>NUCLEOTIDE SEQUENCE [LARGE SCALE GENOMIC DNA]</scope>
    <source>
        <strain evidence="9 10">12B1</strain>
    </source>
</reference>
<dbReference type="InterPro" id="IPR057776">
    <property type="entry name" value="UTP23_sensor"/>
</dbReference>